<feature type="compositionally biased region" description="Basic and acidic residues" evidence="2">
    <location>
        <begin position="18"/>
        <end position="28"/>
    </location>
</feature>
<evidence type="ECO:0000256" key="1">
    <source>
        <dbReference type="SAM" id="Coils"/>
    </source>
</evidence>
<accession>A0A7S3JKI7</accession>
<evidence type="ECO:0000313" key="3">
    <source>
        <dbReference type="EMBL" id="CAE0357747.1"/>
    </source>
</evidence>
<feature type="region of interest" description="Disordered" evidence="2">
    <location>
        <begin position="1"/>
        <end position="28"/>
    </location>
</feature>
<protein>
    <submittedName>
        <fullName evidence="3">Uncharacterized protein</fullName>
    </submittedName>
</protein>
<dbReference type="EMBL" id="HBII01039572">
    <property type="protein sequence ID" value="CAE0357747.1"/>
    <property type="molecule type" value="Transcribed_RNA"/>
</dbReference>
<feature type="coiled-coil region" evidence="1">
    <location>
        <begin position="181"/>
        <end position="208"/>
    </location>
</feature>
<evidence type="ECO:0000256" key="2">
    <source>
        <dbReference type="SAM" id="MobiDB-lite"/>
    </source>
</evidence>
<name>A0A7S3JKI7_9SPIT</name>
<reference evidence="3" key="1">
    <citation type="submission" date="2021-01" db="EMBL/GenBank/DDBJ databases">
        <authorList>
            <person name="Corre E."/>
            <person name="Pelletier E."/>
            <person name="Niang G."/>
            <person name="Scheremetjew M."/>
            <person name="Finn R."/>
            <person name="Kale V."/>
            <person name="Holt S."/>
            <person name="Cochrane G."/>
            <person name="Meng A."/>
            <person name="Brown T."/>
            <person name="Cohen L."/>
        </authorList>
    </citation>
    <scope>NUCLEOTIDE SEQUENCE</scope>
    <source>
        <strain evidence="3">FSP1.4</strain>
    </source>
</reference>
<proteinExistence type="predicted"/>
<sequence length="231" mass="27013">MNDSQHELEEPILNDDIQESKESSPTGKEDLIFASNLLRGAFGLDVFLGRHKPPADKPLIRRKDSSESTIYPEVNLISEEPPGNENFKYTPTTNHNYNEHRRKVQEIVEMIQRNKNNYYFKVFMDKSKEKNTKHAYLTQSLANLTPFAYTKIKLPMSKESCDVVPLSPKKVLGTLEMTPEIKELNQEYKALKKEKDERKKKIKSLISERNDREYYLSLNSNHYKTKMKLLK</sequence>
<organism evidence="3">
    <name type="scientific">Euplotes harpa</name>
    <dbReference type="NCBI Taxonomy" id="151035"/>
    <lineage>
        <taxon>Eukaryota</taxon>
        <taxon>Sar</taxon>
        <taxon>Alveolata</taxon>
        <taxon>Ciliophora</taxon>
        <taxon>Intramacronucleata</taxon>
        <taxon>Spirotrichea</taxon>
        <taxon>Hypotrichia</taxon>
        <taxon>Euplotida</taxon>
        <taxon>Euplotidae</taxon>
        <taxon>Euplotes</taxon>
    </lineage>
</organism>
<keyword evidence="1" id="KW-0175">Coiled coil</keyword>
<dbReference type="AlphaFoldDB" id="A0A7S3JKI7"/>
<gene>
    <name evidence="3" type="ORF">EHAR0213_LOCUS16666</name>
</gene>